<proteinExistence type="predicted"/>
<reference evidence="1" key="1">
    <citation type="journal article" date="2020" name="Nature">
        <title>Giant virus diversity and host interactions through global metagenomics.</title>
        <authorList>
            <person name="Schulz F."/>
            <person name="Roux S."/>
            <person name="Paez-Espino D."/>
            <person name="Jungbluth S."/>
            <person name="Walsh D.A."/>
            <person name="Denef V.J."/>
            <person name="McMahon K.D."/>
            <person name="Konstantinidis K.T."/>
            <person name="Eloe-Fadrosh E.A."/>
            <person name="Kyrpides N.C."/>
            <person name="Woyke T."/>
        </authorList>
    </citation>
    <scope>NUCLEOTIDE SEQUENCE</scope>
    <source>
        <strain evidence="1">GVMAG-M-3300021343-4</strain>
    </source>
</reference>
<accession>A0A6C0CLX2</accession>
<name>A0A6C0CLX2_9ZZZZ</name>
<protein>
    <submittedName>
        <fullName evidence="1">Uncharacterized protein</fullName>
    </submittedName>
</protein>
<dbReference type="AlphaFoldDB" id="A0A6C0CLX2"/>
<sequence length="221" mass="26319">METPTLDYLITKAMLDGSRAYLDYESFITFYRRLSDFMHDHEHVELMKQLLSIPEFETHGTIIEDCILEVMEFADVWEYLHIYLKGCTSSSQFKLQPGVQPPEENPINRAIRFAKTDQNKADRLFMWASMCQSHTQHLYLKMLFQSGLVPKNMHNLYNLYRLSFNRHRYEALEVLFENLGHTVKDLPPETYKEFVRDCDRSLDPINHPKCATWELYCKYNE</sequence>
<organism evidence="1">
    <name type="scientific">viral metagenome</name>
    <dbReference type="NCBI Taxonomy" id="1070528"/>
    <lineage>
        <taxon>unclassified sequences</taxon>
        <taxon>metagenomes</taxon>
        <taxon>organismal metagenomes</taxon>
    </lineage>
</organism>
<dbReference type="EMBL" id="MN739436">
    <property type="protein sequence ID" value="QHT04664.1"/>
    <property type="molecule type" value="Genomic_DNA"/>
</dbReference>
<evidence type="ECO:0000313" key="1">
    <source>
        <dbReference type="EMBL" id="QHT04664.1"/>
    </source>
</evidence>